<gene>
    <name evidence="1" type="ORF">RF11_00787</name>
</gene>
<dbReference type="InterPro" id="IPR011989">
    <property type="entry name" value="ARM-like"/>
</dbReference>
<organism evidence="1 2">
    <name type="scientific">Thelohanellus kitauei</name>
    <name type="common">Myxosporean</name>
    <dbReference type="NCBI Taxonomy" id="669202"/>
    <lineage>
        <taxon>Eukaryota</taxon>
        <taxon>Metazoa</taxon>
        <taxon>Cnidaria</taxon>
        <taxon>Myxozoa</taxon>
        <taxon>Myxosporea</taxon>
        <taxon>Bivalvulida</taxon>
        <taxon>Platysporina</taxon>
        <taxon>Myxobolidae</taxon>
        <taxon>Thelohanellus</taxon>
    </lineage>
</organism>
<comment type="caution">
    <text evidence="1">The sequence shown here is derived from an EMBL/GenBank/DDBJ whole genome shotgun (WGS) entry which is preliminary data.</text>
</comment>
<evidence type="ECO:0008006" key="3">
    <source>
        <dbReference type="Google" id="ProtNLM"/>
    </source>
</evidence>
<dbReference type="OrthoDB" id="10263328at2759"/>
<name>A0A0C2MVZ9_THEKT</name>
<keyword evidence="2" id="KW-1185">Reference proteome</keyword>
<dbReference type="AlphaFoldDB" id="A0A0C2MVZ9"/>
<dbReference type="Proteomes" id="UP000031668">
    <property type="component" value="Unassembled WGS sequence"/>
</dbReference>
<dbReference type="SUPFAM" id="SSF48371">
    <property type="entry name" value="ARM repeat"/>
    <property type="match status" value="1"/>
</dbReference>
<protein>
    <recommendedName>
        <fullName evidence="3">Importin subunit beta-1</fullName>
    </recommendedName>
</protein>
<proteinExistence type="predicted"/>
<reference evidence="1 2" key="1">
    <citation type="journal article" date="2014" name="Genome Biol. Evol.">
        <title>The genome of the myxosporean Thelohanellus kitauei shows adaptations to nutrient acquisition within its fish host.</title>
        <authorList>
            <person name="Yang Y."/>
            <person name="Xiong J."/>
            <person name="Zhou Z."/>
            <person name="Huo F."/>
            <person name="Miao W."/>
            <person name="Ran C."/>
            <person name="Liu Y."/>
            <person name="Zhang J."/>
            <person name="Feng J."/>
            <person name="Wang M."/>
            <person name="Wang M."/>
            <person name="Wang L."/>
            <person name="Yao B."/>
        </authorList>
    </citation>
    <scope>NUCLEOTIDE SEQUENCE [LARGE SCALE GENOMIC DNA]</scope>
    <source>
        <strain evidence="1">Wuqing</strain>
    </source>
</reference>
<evidence type="ECO:0000313" key="1">
    <source>
        <dbReference type="EMBL" id="KII71546.1"/>
    </source>
</evidence>
<accession>A0A0C2MVZ9</accession>
<dbReference type="InterPro" id="IPR016024">
    <property type="entry name" value="ARM-type_fold"/>
</dbReference>
<evidence type="ECO:0000313" key="2">
    <source>
        <dbReference type="Proteomes" id="UP000031668"/>
    </source>
</evidence>
<sequence length="332" mass="38642">MERQYAVARIEDSISRDLRGTVECIVELFSNVRRDRDSRCAAGIYLKNYFIDTINRKHARARLIEWNDLDEKFKKSVRSKMEHILGYEETGLNIAGQILVGMINYEVFYAKYENSISFIKTKIKNSDDINVIIATIEVIKYIYSDISEYCSFSFCMITDEPLLQINLLILIDELILNTCEKVLMPELSHLMNALFDFSKASDIFVCAKALSAIKAVYSIIGIKIEPYIDQIIDVLEFNFNITEYHKDNIFGASKLLNKLVTDFKLEFRPYVAHTLKALKQVLLLADFVDGNQDMLDQMEEFLKESWGIYQYFLQNMFFQVDQPASYGMIFYI</sequence>
<dbReference type="EMBL" id="JWZT01001719">
    <property type="protein sequence ID" value="KII71546.1"/>
    <property type="molecule type" value="Genomic_DNA"/>
</dbReference>
<dbReference type="Gene3D" id="1.25.10.10">
    <property type="entry name" value="Leucine-rich Repeat Variant"/>
    <property type="match status" value="1"/>
</dbReference>